<dbReference type="PANTHER" id="PTHR34473:SF2">
    <property type="entry name" value="UPF0699 TRANSMEMBRANE PROTEIN YDBT"/>
    <property type="match status" value="1"/>
</dbReference>
<dbReference type="RefSeq" id="WP_186996987.1">
    <property type="nucleotide sequence ID" value="NZ_JACOQK010000001.1"/>
</dbReference>
<dbReference type="Pfam" id="PF03703">
    <property type="entry name" value="bPH_2"/>
    <property type="match status" value="1"/>
</dbReference>
<feature type="domain" description="YdbS-like PH" evidence="2">
    <location>
        <begin position="63"/>
        <end position="138"/>
    </location>
</feature>
<dbReference type="Proteomes" id="UP000649151">
    <property type="component" value="Unassembled WGS sequence"/>
</dbReference>
<keyword evidence="4" id="KW-1185">Reference proteome</keyword>
<evidence type="ECO:0000313" key="3">
    <source>
        <dbReference type="EMBL" id="MBC5788471.1"/>
    </source>
</evidence>
<gene>
    <name evidence="3" type="ORF">H8Z77_10690</name>
</gene>
<accession>A0ABR7ITI5</accession>
<evidence type="ECO:0000313" key="4">
    <source>
        <dbReference type="Proteomes" id="UP000649151"/>
    </source>
</evidence>
<keyword evidence="1" id="KW-1133">Transmembrane helix</keyword>
<feature type="transmembrane region" description="Helical" evidence="1">
    <location>
        <begin position="38"/>
        <end position="59"/>
    </location>
</feature>
<keyword evidence="1" id="KW-0812">Transmembrane</keyword>
<dbReference type="EMBL" id="JACOQK010000001">
    <property type="protein sequence ID" value="MBC5788471.1"/>
    <property type="molecule type" value="Genomic_DNA"/>
</dbReference>
<dbReference type="InterPro" id="IPR005182">
    <property type="entry name" value="YdbS-like_PH"/>
</dbReference>
<evidence type="ECO:0000256" key="1">
    <source>
        <dbReference type="SAM" id="Phobius"/>
    </source>
</evidence>
<name>A0ABR7ITI5_9CLOT</name>
<dbReference type="PANTHER" id="PTHR34473">
    <property type="entry name" value="UPF0699 TRANSMEMBRANE PROTEIN YDBS"/>
    <property type="match status" value="1"/>
</dbReference>
<evidence type="ECO:0000259" key="2">
    <source>
        <dbReference type="Pfam" id="PF03703"/>
    </source>
</evidence>
<sequence length="144" mass="16847">MKFWPISKKSIFVQDLFCTIIWFVLSIFPFLYIQQFTIWWYVTLLPLLVLFLFFAVFYFPARYRNSGYCFTKNHVAYQTGVFVKRQHIVKRNRIVSVALICNPWTPILGIASITVKTTGANLHIPYLPFNQAEAIVAQLTTERG</sequence>
<proteinExistence type="predicted"/>
<organism evidence="3 4">
    <name type="scientific">Clostridium facile</name>
    <dbReference type="NCBI Taxonomy" id="2763035"/>
    <lineage>
        <taxon>Bacteria</taxon>
        <taxon>Bacillati</taxon>
        <taxon>Bacillota</taxon>
        <taxon>Clostridia</taxon>
        <taxon>Eubacteriales</taxon>
        <taxon>Clostridiaceae</taxon>
        <taxon>Clostridium</taxon>
    </lineage>
</organism>
<feature type="transmembrane region" description="Helical" evidence="1">
    <location>
        <begin position="12"/>
        <end position="32"/>
    </location>
</feature>
<comment type="caution">
    <text evidence="3">The sequence shown here is derived from an EMBL/GenBank/DDBJ whole genome shotgun (WGS) entry which is preliminary data.</text>
</comment>
<keyword evidence="1" id="KW-0472">Membrane</keyword>
<reference evidence="3 4" key="1">
    <citation type="submission" date="2020-08" db="EMBL/GenBank/DDBJ databases">
        <title>Genome public.</title>
        <authorList>
            <person name="Liu C."/>
            <person name="Sun Q."/>
        </authorList>
    </citation>
    <scope>NUCLEOTIDE SEQUENCE [LARGE SCALE GENOMIC DNA]</scope>
    <source>
        <strain evidence="3 4">NSJ-27</strain>
    </source>
</reference>
<protein>
    <submittedName>
        <fullName evidence="3">PH domain-containing protein</fullName>
    </submittedName>
</protein>